<evidence type="ECO:0000256" key="6">
    <source>
        <dbReference type="SAM" id="MobiDB-lite"/>
    </source>
</evidence>
<feature type="region of interest" description="Disordered" evidence="6">
    <location>
        <begin position="1"/>
        <end position="28"/>
    </location>
</feature>
<feature type="transmembrane region" description="Helical" evidence="7">
    <location>
        <begin position="182"/>
        <end position="201"/>
    </location>
</feature>
<feature type="transmembrane region" description="Helical" evidence="7">
    <location>
        <begin position="62"/>
        <end position="82"/>
    </location>
</feature>
<evidence type="ECO:0000259" key="8">
    <source>
        <dbReference type="Pfam" id="PF00892"/>
    </source>
</evidence>
<dbReference type="PANTHER" id="PTHR32322">
    <property type="entry name" value="INNER MEMBRANE TRANSPORTER"/>
    <property type="match status" value="1"/>
</dbReference>
<gene>
    <name evidence="9" type="ORF">AVDCRST_MAG12-433</name>
</gene>
<dbReference type="InterPro" id="IPR000620">
    <property type="entry name" value="EamA_dom"/>
</dbReference>
<feature type="domain" description="EamA" evidence="8">
    <location>
        <begin position="35"/>
        <end position="166"/>
    </location>
</feature>
<dbReference type="SUPFAM" id="SSF103481">
    <property type="entry name" value="Multidrug resistance efflux transporter EmrE"/>
    <property type="match status" value="2"/>
</dbReference>
<sequence length="316" mass="32448">MRHVARGTPAASLTTEEPVGAGRRDERSKATHRTELFLLAAVLLLGTNPVAVKYAVSAFAPLPFVALRFTVAGLLLLGVARFLGSGGGVERRDLLTMVGVGALGVGMTNMLFTSGVNLTNASDTALLYAVVPVWGMILGSVLGLERPTARGMLGVGVAFLGIVVVVYGGLGGSGSSLEGNLLVLAATVCWGSYTVLSLPLLEKYSPLVVAAYTMLFGGLAALPFALPGLVGADWDAMGAGVWAAVAYSTVLVAAFGFFAWQRGASLLGANKVLVYQYLITFVGVASGTVLLGEGLGAEKIVGGAVILSGVYLARRR</sequence>
<feature type="transmembrane region" description="Helical" evidence="7">
    <location>
        <begin position="208"/>
        <end position="230"/>
    </location>
</feature>
<reference evidence="9" key="1">
    <citation type="submission" date="2020-02" db="EMBL/GenBank/DDBJ databases">
        <authorList>
            <person name="Meier V. D."/>
        </authorList>
    </citation>
    <scope>NUCLEOTIDE SEQUENCE</scope>
    <source>
        <strain evidence="9">AVDCRST_MAG12</strain>
    </source>
</reference>
<proteinExistence type="inferred from homology"/>
<feature type="transmembrane region" description="Helical" evidence="7">
    <location>
        <begin position="125"/>
        <end position="144"/>
    </location>
</feature>
<organism evidence="9">
    <name type="scientific">uncultured Rubrobacteraceae bacterium</name>
    <dbReference type="NCBI Taxonomy" id="349277"/>
    <lineage>
        <taxon>Bacteria</taxon>
        <taxon>Bacillati</taxon>
        <taxon>Actinomycetota</taxon>
        <taxon>Rubrobacteria</taxon>
        <taxon>Rubrobacterales</taxon>
        <taxon>Rubrobacteraceae</taxon>
        <taxon>environmental samples</taxon>
    </lineage>
</organism>
<feature type="transmembrane region" description="Helical" evidence="7">
    <location>
        <begin position="236"/>
        <end position="260"/>
    </location>
</feature>
<feature type="transmembrane region" description="Helical" evidence="7">
    <location>
        <begin position="94"/>
        <end position="113"/>
    </location>
</feature>
<dbReference type="GO" id="GO:0016020">
    <property type="term" value="C:membrane"/>
    <property type="evidence" value="ECO:0007669"/>
    <property type="project" value="UniProtKB-SubCell"/>
</dbReference>
<dbReference type="EMBL" id="CADCVK010000075">
    <property type="protein sequence ID" value="CAA9467363.1"/>
    <property type="molecule type" value="Genomic_DNA"/>
</dbReference>
<dbReference type="PANTHER" id="PTHR32322:SF2">
    <property type="entry name" value="EAMA DOMAIN-CONTAINING PROTEIN"/>
    <property type="match status" value="1"/>
</dbReference>
<protein>
    <submittedName>
        <fullName evidence="9">Permease of the drug/metabolite transporter (DMT) superfamily</fullName>
    </submittedName>
</protein>
<dbReference type="InterPro" id="IPR050638">
    <property type="entry name" value="AA-Vitamin_Transporters"/>
</dbReference>
<keyword evidence="4 7" id="KW-1133">Transmembrane helix</keyword>
<accession>A0A6J4R8U7</accession>
<feature type="transmembrane region" description="Helical" evidence="7">
    <location>
        <begin position="151"/>
        <end position="170"/>
    </location>
</feature>
<feature type="transmembrane region" description="Helical" evidence="7">
    <location>
        <begin position="36"/>
        <end position="56"/>
    </location>
</feature>
<evidence type="ECO:0000256" key="7">
    <source>
        <dbReference type="SAM" id="Phobius"/>
    </source>
</evidence>
<evidence type="ECO:0000256" key="3">
    <source>
        <dbReference type="ARBA" id="ARBA00022692"/>
    </source>
</evidence>
<comment type="subcellular location">
    <subcellularLocation>
        <location evidence="1">Membrane</location>
        <topology evidence="1">Multi-pass membrane protein</topology>
    </subcellularLocation>
</comment>
<comment type="similarity">
    <text evidence="2">Belongs to the EamA transporter family.</text>
</comment>
<dbReference type="AlphaFoldDB" id="A0A6J4R8U7"/>
<dbReference type="Pfam" id="PF00892">
    <property type="entry name" value="EamA"/>
    <property type="match status" value="2"/>
</dbReference>
<feature type="transmembrane region" description="Helical" evidence="7">
    <location>
        <begin position="272"/>
        <end position="291"/>
    </location>
</feature>
<evidence type="ECO:0000256" key="5">
    <source>
        <dbReference type="ARBA" id="ARBA00023136"/>
    </source>
</evidence>
<feature type="domain" description="EamA" evidence="8">
    <location>
        <begin position="179"/>
        <end position="313"/>
    </location>
</feature>
<dbReference type="InterPro" id="IPR037185">
    <property type="entry name" value="EmrE-like"/>
</dbReference>
<keyword evidence="3 7" id="KW-0812">Transmembrane</keyword>
<name>A0A6J4R8U7_9ACTN</name>
<evidence type="ECO:0000313" key="9">
    <source>
        <dbReference type="EMBL" id="CAA9467363.1"/>
    </source>
</evidence>
<evidence type="ECO:0000256" key="4">
    <source>
        <dbReference type="ARBA" id="ARBA00022989"/>
    </source>
</evidence>
<evidence type="ECO:0000256" key="2">
    <source>
        <dbReference type="ARBA" id="ARBA00007362"/>
    </source>
</evidence>
<evidence type="ECO:0000256" key="1">
    <source>
        <dbReference type="ARBA" id="ARBA00004141"/>
    </source>
</evidence>
<keyword evidence="5 7" id="KW-0472">Membrane</keyword>
<feature type="transmembrane region" description="Helical" evidence="7">
    <location>
        <begin position="297"/>
        <end position="313"/>
    </location>
</feature>